<dbReference type="EMBL" id="JBHMBK010000016">
    <property type="protein sequence ID" value="MFB9686938.1"/>
    <property type="molecule type" value="Genomic_DNA"/>
</dbReference>
<accession>A0ABV5U6B2</accession>
<name>A0ABV5U6B2_9PSEU</name>
<protein>
    <submittedName>
        <fullName evidence="1">Uncharacterized protein</fullName>
    </submittedName>
</protein>
<dbReference type="RefSeq" id="WP_378196903.1">
    <property type="nucleotide sequence ID" value="NZ_JBHMBK010000016.1"/>
</dbReference>
<evidence type="ECO:0000313" key="2">
    <source>
        <dbReference type="Proteomes" id="UP001589535"/>
    </source>
</evidence>
<proteinExistence type="predicted"/>
<comment type="caution">
    <text evidence="1">The sequence shown here is derived from an EMBL/GenBank/DDBJ whole genome shotgun (WGS) entry which is preliminary data.</text>
</comment>
<sequence length="274" mass="28938">MRVLVVGKGPVARVLATSLAERHQVGFAVREQTADSLLVETRRHRTARRTVALTTAGEGWDVVISTASPASPGVAGLLARPAVVAAVTQVPSEVELLRELAGDRPWGLVVPGFFAGGADPTWWWPQARFTVAGPASDVLRSLFARPQPTAPLAAPLVSAAATMPVVAGLHAADFDLATARHSSPQLAAAATQARDAVAAGFGGPRPRPVSRHAVRAALTVLPRLAPFDVPHYLRSHFGGHGEQTVRMLRDWVDLGRRHGLPTDELDALLGRVPA</sequence>
<keyword evidence="2" id="KW-1185">Reference proteome</keyword>
<evidence type="ECO:0000313" key="1">
    <source>
        <dbReference type="EMBL" id="MFB9686938.1"/>
    </source>
</evidence>
<dbReference type="Proteomes" id="UP001589535">
    <property type="component" value="Unassembled WGS sequence"/>
</dbReference>
<reference evidence="1 2" key="1">
    <citation type="submission" date="2024-09" db="EMBL/GenBank/DDBJ databases">
        <authorList>
            <person name="Sun Q."/>
            <person name="Mori K."/>
        </authorList>
    </citation>
    <scope>NUCLEOTIDE SEQUENCE [LARGE SCALE GENOMIC DNA]</scope>
    <source>
        <strain evidence="1 2">JCM 13852</strain>
    </source>
</reference>
<gene>
    <name evidence="1" type="ORF">ACFFTO_22380</name>
</gene>
<organism evidence="1 2">
    <name type="scientific">Amycolatopsis plumensis</name>
    <dbReference type="NCBI Taxonomy" id="236508"/>
    <lineage>
        <taxon>Bacteria</taxon>
        <taxon>Bacillati</taxon>
        <taxon>Actinomycetota</taxon>
        <taxon>Actinomycetes</taxon>
        <taxon>Pseudonocardiales</taxon>
        <taxon>Pseudonocardiaceae</taxon>
        <taxon>Amycolatopsis</taxon>
    </lineage>
</organism>